<reference evidence="3 4" key="1">
    <citation type="submission" date="2017-10" db="EMBL/GenBank/DDBJ databases">
        <title>Draft genome of Longimonas halophila.</title>
        <authorList>
            <person name="Goh K.M."/>
            <person name="Shamsir M.S."/>
            <person name="Lim S.W."/>
        </authorList>
    </citation>
    <scope>NUCLEOTIDE SEQUENCE [LARGE SCALE GENOMIC DNA]</scope>
    <source>
        <strain evidence="3 4">KCTC 42399</strain>
    </source>
</reference>
<name>A0A2H3NSI8_9BACT</name>
<gene>
    <name evidence="3" type="ORF">CRI93_00185</name>
</gene>
<evidence type="ECO:0000313" key="3">
    <source>
        <dbReference type="EMBL" id="PEN09186.1"/>
    </source>
</evidence>
<comment type="caution">
    <text evidence="3">The sequence shown here is derived from an EMBL/GenBank/DDBJ whole genome shotgun (WGS) entry which is preliminary data.</text>
</comment>
<evidence type="ECO:0000259" key="2">
    <source>
        <dbReference type="Pfam" id="PF22735"/>
    </source>
</evidence>
<dbReference type="Proteomes" id="UP000221024">
    <property type="component" value="Unassembled WGS sequence"/>
</dbReference>
<dbReference type="EMBL" id="PDEP01000001">
    <property type="protein sequence ID" value="PEN09186.1"/>
    <property type="molecule type" value="Genomic_DNA"/>
</dbReference>
<sequence>MSGDTREPGILIGAPVSDLAEQLGIDYRGLFADLGKATVSGLIGVSTGSPGAIGGAMKNVISTYTRFGDAKTLHAVQDQPGPLAWLLIHESLLDAMSRLILDHGARFRDAYSGKELPVEDAMRDQLHNELSIRLADENLRITASFFDRPAEIDILHTVQEDLKDWFVALGVERGEAQAACGHLPSYFRKSLIDTWRSHLDAFQFLKDHLKIPFSHHEKAEAAWERYRAIVQEEVDKPVFGEAVSLRQMYIWPRAYTLVEDDSDEIANEEISPEVGEMMAERLKRDHDETKRVVDLKTAVLDWLNGADPDDAIRIISADPGIGKSSFCCMLADELATSKKMPVLYVPLHNLDTSKGLREAVHEYLHDAKLFPRDIYPLDGDSLLLILDGLDELSMQGAVGAREAAKFVREVKDKVLNLNQHTFRVRVLLSGRKIASAAAKEVLRRPSSVFYMVPFVPEDNPKSYVDPDGLLQVDQRNDW</sequence>
<dbReference type="InterPro" id="IPR054568">
    <property type="entry name" value="NNH3"/>
</dbReference>
<dbReference type="InterPro" id="IPR007111">
    <property type="entry name" value="NACHT_NTPase"/>
</dbReference>
<dbReference type="InterPro" id="IPR027417">
    <property type="entry name" value="P-loop_NTPase"/>
</dbReference>
<dbReference type="SUPFAM" id="SSF52540">
    <property type="entry name" value="P-loop containing nucleoside triphosphate hydrolases"/>
    <property type="match status" value="1"/>
</dbReference>
<organism evidence="3 4">
    <name type="scientific">Longimonas halophila</name>
    <dbReference type="NCBI Taxonomy" id="1469170"/>
    <lineage>
        <taxon>Bacteria</taxon>
        <taxon>Pseudomonadati</taxon>
        <taxon>Rhodothermota</taxon>
        <taxon>Rhodothermia</taxon>
        <taxon>Rhodothermales</taxon>
        <taxon>Salisaetaceae</taxon>
        <taxon>Longimonas</taxon>
    </lineage>
</organism>
<accession>A0A2H3NSI8</accession>
<evidence type="ECO:0000259" key="1">
    <source>
        <dbReference type="Pfam" id="PF05729"/>
    </source>
</evidence>
<dbReference type="Gene3D" id="3.40.50.300">
    <property type="entry name" value="P-loop containing nucleotide triphosphate hydrolases"/>
    <property type="match status" value="1"/>
</dbReference>
<feature type="domain" description="NACHT" evidence="1">
    <location>
        <begin position="318"/>
        <end position="457"/>
    </location>
</feature>
<evidence type="ECO:0000313" key="4">
    <source>
        <dbReference type="Proteomes" id="UP000221024"/>
    </source>
</evidence>
<dbReference type="AlphaFoldDB" id="A0A2H3NSI8"/>
<dbReference type="OrthoDB" id="419933at2"/>
<keyword evidence="4" id="KW-1185">Reference proteome</keyword>
<protein>
    <submittedName>
        <fullName evidence="3">Uncharacterized protein</fullName>
    </submittedName>
</protein>
<dbReference type="Pfam" id="PF22735">
    <property type="entry name" value="NNH3"/>
    <property type="match status" value="1"/>
</dbReference>
<feature type="domain" description="NACHT N-terminal Helical" evidence="2">
    <location>
        <begin position="64"/>
        <end position="245"/>
    </location>
</feature>
<dbReference type="Pfam" id="PF05729">
    <property type="entry name" value="NACHT"/>
    <property type="match status" value="1"/>
</dbReference>
<proteinExistence type="predicted"/>
<dbReference type="RefSeq" id="WP_098060586.1">
    <property type="nucleotide sequence ID" value="NZ_PDEP01000001.1"/>
</dbReference>